<dbReference type="STRING" id="2656787.A0A370U3F5"/>
<dbReference type="AlphaFoldDB" id="A0A370U3F5"/>
<dbReference type="PANTHER" id="PTHR24148:SF64">
    <property type="entry name" value="HETEROKARYON INCOMPATIBILITY DOMAIN-CONTAINING PROTEIN"/>
    <property type="match status" value="1"/>
</dbReference>
<accession>A0A370U3F5</accession>
<dbReference type="Proteomes" id="UP000254866">
    <property type="component" value="Unassembled WGS sequence"/>
</dbReference>
<evidence type="ECO:0000313" key="3">
    <source>
        <dbReference type="EMBL" id="RDL42302.1"/>
    </source>
</evidence>
<feature type="compositionally biased region" description="Basic and acidic residues" evidence="1">
    <location>
        <begin position="26"/>
        <end position="78"/>
    </location>
</feature>
<dbReference type="GeneID" id="43595130"/>
<name>A0A370U3F5_9HELO</name>
<feature type="compositionally biased region" description="Acidic residues" evidence="1">
    <location>
        <begin position="79"/>
        <end position="94"/>
    </location>
</feature>
<dbReference type="RefSeq" id="XP_031874958.1">
    <property type="nucleotide sequence ID" value="XM_032010904.1"/>
</dbReference>
<feature type="region of interest" description="Disordered" evidence="1">
    <location>
        <begin position="21"/>
        <end position="101"/>
    </location>
</feature>
<dbReference type="OrthoDB" id="194358at2759"/>
<evidence type="ECO:0000256" key="1">
    <source>
        <dbReference type="SAM" id="MobiDB-lite"/>
    </source>
</evidence>
<feature type="domain" description="Heterokaryon incompatibility" evidence="2">
    <location>
        <begin position="113"/>
        <end position="233"/>
    </location>
</feature>
<dbReference type="Pfam" id="PF06985">
    <property type="entry name" value="HET"/>
    <property type="match status" value="1"/>
</dbReference>
<dbReference type="PANTHER" id="PTHR24148">
    <property type="entry name" value="ANKYRIN REPEAT DOMAIN-CONTAINING PROTEIN 39 HOMOLOG-RELATED"/>
    <property type="match status" value="1"/>
</dbReference>
<sequence length="625" mass="72117">MASPFAYPPFEKRGDSLRLLILLPSEESKEPKGGAKDRNRDKDEESNKVKVDDGYSDHGSDYSKHSDSYSDQDDRYGDQDEEEEEDNNDDEDDTHDPISCELVPRTFASKPVYECLSYTWGSEEADKRITVNGQEFLVRKNLFFALRQLRQKTPRALWIDAICINQNDIPERNAQVSMMEFVYKRATRVLVWLGLAAEKYMAVDRELNIVRSADNAKAIATHPYWSRLWIIQEVVLAHELLFMHGSFEISEGTFESKLDQEYFALEKLAIPLLRHRDRKDTDEYRLEMLIDKFQNAQCFEKRDKIFGLLGLANDVDDEIEVDYEVKLFDLYRNLLDFHQAGKPIYEGFFASEIKPEVDRAIRLMKISSLVQKMFEGAVDEEAKLRRDQGNKNDEKKFYYARGALAGEILYLGPTYFDTVSSHRANKKWKIESEKIYASMESEATQELRQDDMEYSKLILDWDEAYLKRIQNVHSTSSFGFRFSAGDEDTLPDGIGELSLEEAGKSGEGVGEEEEEPRRFLATNSRIGFAPPGARVGDSVCQFWGTDVAVIIRRIGHEKNDRWEIVGKADLSQKGLRDKSSQKISEYGLNFDTTKFEEIEEAMQEWGFNDTMNLKMDLDVLQRLSS</sequence>
<gene>
    <name evidence="3" type="ORF">BP5553_02281</name>
</gene>
<reference evidence="3 4" key="1">
    <citation type="journal article" date="2018" name="IMA Fungus">
        <title>IMA Genome-F 9: Draft genome sequence of Annulohypoxylon stygium, Aspergillus mulundensis, Berkeleyomyces basicola (syn. Thielaviopsis basicola), Ceratocystis smalleyi, two Cercospora beticola strains, Coleophoma cylindrospora, Fusarium fracticaudum, Phialophora cf. hyalina, and Morchella septimelata.</title>
        <authorList>
            <person name="Wingfield B.D."/>
            <person name="Bills G.F."/>
            <person name="Dong Y."/>
            <person name="Huang W."/>
            <person name="Nel W.J."/>
            <person name="Swalarsk-Parry B.S."/>
            <person name="Vaghefi N."/>
            <person name="Wilken P.M."/>
            <person name="An Z."/>
            <person name="de Beer Z.W."/>
            <person name="De Vos L."/>
            <person name="Chen L."/>
            <person name="Duong T.A."/>
            <person name="Gao Y."/>
            <person name="Hammerbacher A."/>
            <person name="Kikkert J.R."/>
            <person name="Li Y."/>
            <person name="Li H."/>
            <person name="Li K."/>
            <person name="Li Q."/>
            <person name="Liu X."/>
            <person name="Ma X."/>
            <person name="Naidoo K."/>
            <person name="Pethybridge S.J."/>
            <person name="Sun J."/>
            <person name="Steenkamp E.T."/>
            <person name="van der Nest M.A."/>
            <person name="van Wyk S."/>
            <person name="Wingfield M.J."/>
            <person name="Xiong C."/>
            <person name="Yue Q."/>
            <person name="Zhang X."/>
        </authorList>
    </citation>
    <scope>NUCLEOTIDE SEQUENCE [LARGE SCALE GENOMIC DNA]</scope>
    <source>
        <strain evidence="3 4">BP 5553</strain>
    </source>
</reference>
<dbReference type="EMBL" id="NPIC01000001">
    <property type="protein sequence ID" value="RDL42302.1"/>
    <property type="molecule type" value="Genomic_DNA"/>
</dbReference>
<dbReference type="InterPro" id="IPR010730">
    <property type="entry name" value="HET"/>
</dbReference>
<protein>
    <recommendedName>
        <fullName evidence="2">Heterokaryon incompatibility domain-containing protein</fullName>
    </recommendedName>
</protein>
<comment type="caution">
    <text evidence="3">The sequence shown here is derived from an EMBL/GenBank/DDBJ whole genome shotgun (WGS) entry which is preliminary data.</text>
</comment>
<evidence type="ECO:0000259" key="2">
    <source>
        <dbReference type="Pfam" id="PF06985"/>
    </source>
</evidence>
<dbReference type="InterPro" id="IPR052895">
    <property type="entry name" value="HetReg/Transcr_Mod"/>
</dbReference>
<evidence type="ECO:0000313" key="4">
    <source>
        <dbReference type="Proteomes" id="UP000254866"/>
    </source>
</evidence>
<proteinExistence type="predicted"/>
<keyword evidence="4" id="KW-1185">Reference proteome</keyword>
<organism evidence="3 4">
    <name type="scientific">Venustampulla echinocandica</name>
    <dbReference type="NCBI Taxonomy" id="2656787"/>
    <lineage>
        <taxon>Eukaryota</taxon>
        <taxon>Fungi</taxon>
        <taxon>Dikarya</taxon>
        <taxon>Ascomycota</taxon>
        <taxon>Pezizomycotina</taxon>
        <taxon>Leotiomycetes</taxon>
        <taxon>Helotiales</taxon>
        <taxon>Pleuroascaceae</taxon>
        <taxon>Venustampulla</taxon>
    </lineage>
</organism>